<dbReference type="SMART" id="SM00240">
    <property type="entry name" value="FHA"/>
    <property type="match status" value="1"/>
</dbReference>
<dbReference type="OrthoDB" id="444265at2759"/>
<dbReference type="InterPro" id="IPR050923">
    <property type="entry name" value="Cell_Proc_Reg/RNA_Proc"/>
</dbReference>
<dbReference type="InterPro" id="IPR000253">
    <property type="entry name" value="FHA_dom"/>
</dbReference>
<feature type="region of interest" description="Disordered" evidence="1">
    <location>
        <begin position="1"/>
        <end position="50"/>
    </location>
</feature>
<dbReference type="Pfam" id="PF00498">
    <property type="entry name" value="FHA"/>
    <property type="match status" value="1"/>
</dbReference>
<feature type="domain" description="FHA" evidence="2">
    <location>
        <begin position="82"/>
        <end position="132"/>
    </location>
</feature>
<evidence type="ECO:0000256" key="1">
    <source>
        <dbReference type="SAM" id="MobiDB-lite"/>
    </source>
</evidence>
<feature type="region of interest" description="Disordered" evidence="1">
    <location>
        <begin position="306"/>
        <end position="331"/>
    </location>
</feature>
<dbReference type="SUPFAM" id="SSF49879">
    <property type="entry name" value="SMAD/FHA domain"/>
    <property type="match status" value="1"/>
</dbReference>
<name>A0A1C7NGB2_9FUNG</name>
<dbReference type="PANTHER" id="PTHR23308">
    <property type="entry name" value="NUCLEAR INHIBITOR OF PROTEIN PHOSPHATASE-1"/>
    <property type="match status" value="1"/>
</dbReference>
<dbReference type="AlphaFoldDB" id="A0A1C7NGB2"/>
<dbReference type="EMBL" id="LUGH01000198">
    <property type="protein sequence ID" value="OBZ87779.1"/>
    <property type="molecule type" value="Genomic_DNA"/>
</dbReference>
<feature type="compositionally biased region" description="Polar residues" evidence="1">
    <location>
        <begin position="17"/>
        <end position="28"/>
    </location>
</feature>
<reference evidence="3 4" key="1">
    <citation type="submission" date="2016-03" db="EMBL/GenBank/DDBJ databases">
        <title>Choanephora cucurbitarum.</title>
        <authorList>
            <person name="Min B."/>
            <person name="Park H."/>
            <person name="Park J.-H."/>
            <person name="Shin H.-D."/>
            <person name="Choi I.-G."/>
        </authorList>
    </citation>
    <scope>NUCLEOTIDE SEQUENCE [LARGE SCALE GENOMIC DNA]</scope>
    <source>
        <strain evidence="3 4">KUS-F28377</strain>
    </source>
</reference>
<evidence type="ECO:0000313" key="3">
    <source>
        <dbReference type="EMBL" id="OBZ87779.1"/>
    </source>
</evidence>
<accession>A0A1C7NGB2</accession>
<protein>
    <submittedName>
        <fullName evidence="3">Kanadaptin</fullName>
    </submittedName>
</protein>
<feature type="compositionally biased region" description="Acidic residues" evidence="1">
    <location>
        <begin position="204"/>
        <end position="219"/>
    </location>
</feature>
<gene>
    <name evidence="3" type="primary">SLC4A1AP</name>
    <name evidence="3" type="ORF">A0J61_04181</name>
</gene>
<dbReference type="InParanoid" id="A0A1C7NGB2"/>
<evidence type="ECO:0000313" key="4">
    <source>
        <dbReference type="Proteomes" id="UP000093000"/>
    </source>
</evidence>
<keyword evidence="4" id="KW-1185">Reference proteome</keyword>
<proteinExistence type="predicted"/>
<dbReference type="PROSITE" id="PS50006">
    <property type="entry name" value="FHA_DOMAIN"/>
    <property type="match status" value="1"/>
</dbReference>
<sequence length="356" mass="40871">MSQPGEFAIPSLPASKQRAQNSTTESSEPSLPPPPPPQIPKPPPLQYEKPSWSALPSYEYHLEVLKNGASLETIKGPKKEFVSIGRLPLCDILMEHPSISRYQAVIQFDHDGDAYLFDLNSAHGTQLNKKPIPARQHVPLQPGDQIRFGESTRICIFESQKPYDPEAEAEERRKKALQERIAKARGEPEPEEVDQGVTWGFAEDAQEEEEEEEENENTIEDIKASLNQSSRDADLLSVEAQKQAFEDAKRRREDIELMYNDDSDEELYDKTARKKSKKEAKADTHEDLVRKEKEVAVQLERLEKQIEEKKQQQQQQQEKDDEDLDAYMNQLSKKPLQEKSLFLLQKELGQLKKVRE</sequence>
<dbReference type="STRING" id="101091.A0A1C7NGB2"/>
<feature type="region of interest" description="Disordered" evidence="1">
    <location>
        <begin position="268"/>
        <end position="288"/>
    </location>
</feature>
<dbReference type="Gene3D" id="2.60.200.20">
    <property type="match status" value="1"/>
</dbReference>
<evidence type="ECO:0000259" key="2">
    <source>
        <dbReference type="PROSITE" id="PS50006"/>
    </source>
</evidence>
<feature type="compositionally biased region" description="Pro residues" evidence="1">
    <location>
        <begin position="30"/>
        <end position="45"/>
    </location>
</feature>
<dbReference type="Proteomes" id="UP000093000">
    <property type="component" value="Unassembled WGS sequence"/>
</dbReference>
<feature type="region of interest" description="Disordered" evidence="1">
    <location>
        <begin position="204"/>
        <end position="235"/>
    </location>
</feature>
<comment type="caution">
    <text evidence="3">The sequence shown here is derived from an EMBL/GenBank/DDBJ whole genome shotgun (WGS) entry which is preliminary data.</text>
</comment>
<organism evidence="3 4">
    <name type="scientific">Choanephora cucurbitarum</name>
    <dbReference type="NCBI Taxonomy" id="101091"/>
    <lineage>
        <taxon>Eukaryota</taxon>
        <taxon>Fungi</taxon>
        <taxon>Fungi incertae sedis</taxon>
        <taxon>Mucoromycota</taxon>
        <taxon>Mucoromycotina</taxon>
        <taxon>Mucoromycetes</taxon>
        <taxon>Mucorales</taxon>
        <taxon>Mucorineae</taxon>
        <taxon>Choanephoraceae</taxon>
        <taxon>Choanephoroideae</taxon>
        <taxon>Choanephora</taxon>
    </lineage>
</organism>
<dbReference type="InterPro" id="IPR008984">
    <property type="entry name" value="SMAD_FHA_dom_sf"/>
</dbReference>
<feature type="compositionally biased region" description="Basic and acidic residues" evidence="1">
    <location>
        <begin position="279"/>
        <end position="288"/>
    </location>
</feature>